<feature type="compositionally biased region" description="Basic and acidic residues" evidence="1">
    <location>
        <begin position="263"/>
        <end position="275"/>
    </location>
</feature>
<dbReference type="AlphaFoldDB" id="A0A0G4IWW6"/>
<organism evidence="3 5">
    <name type="scientific">Plasmodiophora brassicae</name>
    <name type="common">Clubroot disease agent</name>
    <dbReference type="NCBI Taxonomy" id="37360"/>
    <lineage>
        <taxon>Eukaryota</taxon>
        <taxon>Sar</taxon>
        <taxon>Rhizaria</taxon>
        <taxon>Endomyxa</taxon>
        <taxon>Phytomyxea</taxon>
        <taxon>Plasmodiophorida</taxon>
        <taxon>Plasmodiophoridae</taxon>
        <taxon>Plasmodiophora</taxon>
    </lineage>
</organism>
<evidence type="ECO:0000313" key="6">
    <source>
        <dbReference type="Proteomes" id="UP000290189"/>
    </source>
</evidence>
<evidence type="ECO:0008006" key="7">
    <source>
        <dbReference type="Google" id="ProtNLM"/>
    </source>
</evidence>
<name>A0A0G4IWW6_PLABS</name>
<geneLocation type="mitochondrion" evidence="4"/>
<feature type="compositionally biased region" description="Basic and acidic residues" evidence="1">
    <location>
        <begin position="189"/>
        <end position="199"/>
    </location>
</feature>
<feature type="signal peptide" evidence="2">
    <location>
        <begin position="1"/>
        <end position="27"/>
    </location>
</feature>
<keyword evidence="2" id="KW-0732">Signal</keyword>
<reference evidence="3 5" key="1">
    <citation type="submission" date="2015-02" db="EMBL/GenBank/DDBJ databases">
        <authorList>
            <person name="Chooi Y.-H."/>
        </authorList>
    </citation>
    <scope>NUCLEOTIDE SEQUENCE [LARGE SCALE GENOMIC DNA]</scope>
    <source>
        <strain evidence="3">E3</strain>
    </source>
</reference>
<feature type="chain" id="PRO_5035990778" description="Secreted protein" evidence="2">
    <location>
        <begin position="28"/>
        <end position="275"/>
    </location>
</feature>
<sequence length="275" mass="30061">MCRQVLSAAVAIVTVAIAAGALTPALTQDVNDIFDQLHISDGSIASDLRASVIECIESRADGDDADWKDVIETCFRTAIGDAGVTRLNGRLAAALRNRSWHCDAPRADEPNPHDALEATYRAIIDDEAFARQLQDEEDRPMPNPHDAPESTSASAGIDDEELARLLQEQEDQLGRASIVTDDAQVARRLQDEEDRRQLHAESGSGHGPLDTVAAPHHEADSRRSSHADVAQRERDEELAVRLLMESLAREGDARDTATASDEDMARRLQDAEWDA</sequence>
<reference evidence="4 6" key="2">
    <citation type="submission" date="2018-03" db="EMBL/GenBank/DDBJ databases">
        <authorList>
            <person name="Fogelqvist J."/>
        </authorList>
    </citation>
    <scope>NUCLEOTIDE SEQUENCE [LARGE SCALE GENOMIC DNA]</scope>
</reference>
<keyword evidence="4" id="KW-0496">Mitochondrion</keyword>
<dbReference type="EMBL" id="CDSF01000093">
    <property type="protein sequence ID" value="CEO99732.1"/>
    <property type="molecule type" value="Genomic_DNA"/>
</dbReference>
<dbReference type="EMBL" id="OVEO01000007">
    <property type="protein sequence ID" value="SPQ97109.1"/>
    <property type="molecule type" value="Genomic_DNA"/>
</dbReference>
<feature type="compositionally biased region" description="Basic and acidic residues" evidence="1">
    <location>
        <begin position="215"/>
        <end position="239"/>
    </location>
</feature>
<proteinExistence type="predicted"/>
<evidence type="ECO:0000313" key="5">
    <source>
        <dbReference type="Proteomes" id="UP000039324"/>
    </source>
</evidence>
<dbReference type="Proteomes" id="UP000039324">
    <property type="component" value="Unassembled WGS sequence"/>
</dbReference>
<evidence type="ECO:0000256" key="2">
    <source>
        <dbReference type="SAM" id="SignalP"/>
    </source>
</evidence>
<evidence type="ECO:0000313" key="4">
    <source>
        <dbReference type="EMBL" id="SPQ97109.1"/>
    </source>
</evidence>
<dbReference type="Proteomes" id="UP000290189">
    <property type="component" value="Unassembled WGS sequence"/>
</dbReference>
<protein>
    <recommendedName>
        <fullName evidence="7">Secreted protein</fullName>
    </recommendedName>
</protein>
<evidence type="ECO:0000256" key="1">
    <source>
        <dbReference type="SAM" id="MobiDB-lite"/>
    </source>
</evidence>
<evidence type="ECO:0000313" key="3">
    <source>
        <dbReference type="EMBL" id="CEO99732.1"/>
    </source>
</evidence>
<keyword evidence="5" id="KW-1185">Reference proteome</keyword>
<accession>A0A0G4IWW6</accession>
<gene>
    <name evidence="3" type="ORF">PBRA_007466</name>
    <name evidence="4" type="ORF">PLBR_LOCUS4324</name>
</gene>
<feature type="region of interest" description="Disordered" evidence="1">
    <location>
        <begin position="189"/>
        <end position="275"/>
    </location>
</feature>